<dbReference type="Gene3D" id="3.30.450.20">
    <property type="entry name" value="PAS domain"/>
    <property type="match status" value="1"/>
</dbReference>
<dbReference type="AlphaFoldDB" id="A0A850PXR1"/>
<dbReference type="EC" id="2.7.13.3" evidence="2"/>
<dbReference type="EMBL" id="JABFYL010000045">
    <property type="protein sequence ID" value="NVN52810.1"/>
    <property type="molecule type" value="Genomic_DNA"/>
</dbReference>
<name>A0A850PXR1_9MYCO</name>
<evidence type="ECO:0000256" key="2">
    <source>
        <dbReference type="ARBA" id="ARBA00012438"/>
    </source>
</evidence>
<dbReference type="InterPro" id="IPR013655">
    <property type="entry name" value="PAS_fold_3"/>
</dbReference>
<dbReference type="InterPro" id="IPR000014">
    <property type="entry name" value="PAS"/>
</dbReference>
<sequence length="249" mass="27796">MCRTSLQCNLSTGQWAIQARRLRVRVTLLAMTARARPPTDFPTPLERVGGFSYRTDSDQWEWSDAVARMHGYEPGAVTPTTELILTHKHDEDRLAVAEIVERVRRGAAPFSSRHRIVDTAGHTHHVVVVGEHVHDDDGQVIGTTGFYIDISEVLESDLQQTVNEVVATIEVHRAVINQAIGVIMWTYGVSAERAFDVLAWRSKDTNTKLRELARQFLDDIKAAPPGDSARAKVDHLLLTAHTRTDLPHG</sequence>
<dbReference type="Pfam" id="PF08447">
    <property type="entry name" value="PAS_3"/>
    <property type="match status" value="1"/>
</dbReference>
<dbReference type="NCBIfam" id="TIGR00229">
    <property type="entry name" value="sensory_box"/>
    <property type="match status" value="1"/>
</dbReference>
<dbReference type="PANTHER" id="PTHR43304">
    <property type="entry name" value="PHYTOCHROME-LIKE PROTEIN CPH1"/>
    <property type="match status" value="1"/>
</dbReference>
<evidence type="ECO:0000256" key="1">
    <source>
        <dbReference type="ARBA" id="ARBA00000085"/>
    </source>
</evidence>
<feature type="domain" description="ANTAR" evidence="6">
    <location>
        <begin position="156"/>
        <end position="217"/>
    </location>
</feature>
<dbReference type="GO" id="GO:0004673">
    <property type="term" value="F:protein histidine kinase activity"/>
    <property type="evidence" value="ECO:0007669"/>
    <property type="project" value="UniProtKB-EC"/>
</dbReference>
<gene>
    <name evidence="7" type="ORF">HLY00_4522</name>
</gene>
<dbReference type="Gene3D" id="1.10.10.10">
    <property type="entry name" value="Winged helix-like DNA-binding domain superfamily/Winged helix DNA-binding domain"/>
    <property type="match status" value="1"/>
</dbReference>
<evidence type="ECO:0000256" key="3">
    <source>
        <dbReference type="ARBA" id="ARBA00022553"/>
    </source>
</evidence>
<dbReference type="InterPro" id="IPR005561">
    <property type="entry name" value="ANTAR"/>
</dbReference>
<reference evidence="7 8" key="1">
    <citation type="submission" date="2020-05" db="EMBL/GenBank/DDBJ databases">
        <title>Draft genome sequence of Mycobacterium hippocampi DL, isolated from European seabass, Dicentrarchus labrax, reared in fish farms.</title>
        <authorList>
            <person name="Stathopoulou P."/>
            <person name="Asimakis E."/>
            <person name="Tzokas K."/>
            <person name="Batargias C."/>
            <person name="Tsiamis G."/>
        </authorList>
    </citation>
    <scope>NUCLEOTIDE SEQUENCE [LARGE SCALE GENOMIC DNA]</scope>
    <source>
        <strain evidence="7 8">DL</strain>
    </source>
</reference>
<comment type="caution">
    <text evidence="7">The sequence shown here is derived from an EMBL/GenBank/DDBJ whole genome shotgun (WGS) entry which is preliminary data.</text>
</comment>
<proteinExistence type="predicted"/>
<dbReference type="CDD" id="cd00130">
    <property type="entry name" value="PAS"/>
    <property type="match status" value="1"/>
</dbReference>
<accession>A0A850PXR1</accession>
<dbReference type="InterPro" id="IPR052162">
    <property type="entry name" value="Sensor_kinase/Photoreceptor"/>
</dbReference>
<dbReference type="PROSITE" id="PS50921">
    <property type="entry name" value="ANTAR"/>
    <property type="match status" value="1"/>
</dbReference>
<evidence type="ECO:0000256" key="4">
    <source>
        <dbReference type="ARBA" id="ARBA00022679"/>
    </source>
</evidence>
<keyword evidence="3" id="KW-0597">Phosphoprotein</keyword>
<keyword evidence="8" id="KW-1185">Reference proteome</keyword>
<organism evidence="7 8">
    <name type="scientific">Mycolicibacterium hippocampi</name>
    <dbReference type="NCBI Taxonomy" id="659824"/>
    <lineage>
        <taxon>Bacteria</taxon>
        <taxon>Bacillati</taxon>
        <taxon>Actinomycetota</taxon>
        <taxon>Actinomycetes</taxon>
        <taxon>Mycobacteriales</taxon>
        <taxon>Mycobacteriaceae</taxon>
        <taxon>Mycolicibacterium</taxon>
    </lineage>
</organism>
<dbReference type="Pfam" id="PF03861">
    <property type="entry name" value="ANTAR"/>
    <property type="match status" value="1"/>
</dbReference>
<dbReference type="InterPro" id="IPR036388">
    <property type="entry name" value="WH-like_DNA-bd_sf"/>
</dbReference>
<evidence type="ECO:0000313" key="8">
    <source>
        <dbReference type="Proteomes" id="UP000570517"/>
    </source>
</evidence>
<dbReference type="SUPFAM" id="SSF55785">
    <property type="entry name" value="PYP-like sensor domain (PAS domain)"/>
    <property type="match status" value="1"/>
</dbReference>
<dbReference type="PANTHER" id="PTHR43304:SF1">
    <property type="entry name" value="PAC DOMAIN-CONTAINING PROTEIN"/>
    <property type="match status" value="1"/>
</dbReference>
<dbReference type="Proteomes" id="UP000570517">
    <property type="component" value="Unassembled WGS sequence"/>
</dbReference>
<dbReference type="InterPro" id="IPR035965">
    <property type="entry name" value="PAS-like_dom_sf"/>
</dbReference>
<comment type="catalytic activity">
    <reaction evidence="1">
        <text>ATP + protein L-histidine = ADP + protein N-phospho-L-histidine.</text>
        <dbReference type="EC" id="2.7.13.3"/>
    </reaction>
</comment>
<dbReference type="GO" id="GO:0003723">
    <property type="term" value="F:RNA binding"/>
    <property type="evidence" value="ECO:0007669"/>
    <property type="project" value="InterPro"/>
</dbReference>
<keyword evidence="4" id="KW-0808">Transferase</keyword>
<keyword evidence="5" id="KW-0418">Kinase</keyword>
<evidence type="ECO:0000313" key="7">
    <source>
        <dbReference type="EMBL" id="NVN52810.1"/>
    </source>
</evidence>
<evidence type="ECO:0000259" key="6">
    <source>
        <dbReference type="PROSITE" id="PS50921"/>
    </source>
</evidence>
<dbReference type="SMART" id="SM01012">
    <property type="entry name" value="ANTAR"/>
    <property type="match status" value="1"/>
</dbReference>
<protein>
    <recommendedName>
        <fullName evidence="2">histidine kinase</fullName>
        <ecNumber evidence="2">2.7.13.3</ecNumber>
    </recommendedName>
</protein>
<evidence type="ECO:0000256" key="5">
    <source>
        <dbReference type="ARBA" id="ARBA00022777"/>
    </source>
</evidence>